<dbReference type="SUPFAM" id="SSF56931">
    <property type="entry name" value="Outer membrane phospholipase A (OMPLA)"/>
    <property type="match status" value="1"/>
</dbReference>
<dbReference type="AlphaFoldDB" id="A0A243W5Z8"/>
<organism evidence="1 2">
    <name type="scientific">Hymenobacter crusticola</name>
    <dbReference type="NCBI Taxonomy" id="1770526"/>
    <lineage>
        <taxon>Bacteria</taxon>
        <taxon>Pseudomonadati</taxon>
        <taxon>Bacteroidota</taxon>
        <taxon>Cytophagia</taxon>
        <taxon>Cytophagales</taxon>
        <taxon>Hymenobacteraceae</taxon>
        <taxon>Hymenobacter</taxon>
    </lineage>
</organism>
<comment type="caution">
    <text evidence="1">The sequence shown here is derived from an EMBL/GenBank/DDBJ whole genome shotgun (WGS) entry which is preliminary data.</text>
</comment>
<dbReference type="Gene3D" id="2.40.230.10">
    <property type="entry name" value="Phospholipase A1"/>
    <property type="match status" value="1"/>
</dbReference>
<name>A0A243W5Z8_9BACT</name>
<protein>
    <submittedName>
        <fullName evidence="1">Uncharacterized protein</fullName>
    </submittedName>
</protein>
<sequence length="335" mass="37696">MGITAEESELVVRRAANAELLTRSLNYADLSYACPPFLDLGAPKAPYILSADVIPQFAIGGKWLPVAIHLTPRFKARIFRNNELIGDSSLPVRTPSYMPGATIYFKSDKLNKPDAYLYKFASLSLFHHSNGQDGNSLRPDGTYNQYDGSFSTNYLEGAVYVSRKFGYSDGNDVNFTCDNGAKTHYDAYGRLGFEKHFSSDPNMVGRYGQNRLNVRAGLIRNKVYRDKLITSQKDTLYSECYTRERYRAVLTTSFITDSNLPDLGGKMNSWKRRVNAELMIARRLPVSANVAIQASAGYYGSDPYNAYFEDSYFFIRAGLAFGFFTATDYRDTPTR</sequence>
<evidence type="ECO:0000313" key="2">
    <source>
        <dbReference type="Proteomes" id="UP000194873"/>
    </source>
</evidence>
<dbReference type="EMBL" id="MTSE01000034">
    <property type="protein sequence ID" value="OUJ69399.1"/>
    <property type="molecule type" value="Genomic_DNA"/>
</dbReference>
<dbReference type="GO" id="GO:0004620">
    <property type="term" value="F:phospholipase activity"/>
    <property type="evidence" value="ECO:0007669"/>
    <property type="project" value="InterPro"/>
</dbReference>
<dbReference type="GO" id="GO:0016020">
    <property type="term" value="C:membrane"/>
    <property type="evidence" value="ECO:0007669"/>
    <property type="project" value="InterPro"/>
</dbReference>
<evidence type="ECO:0000313" key="1">
    <source>
        <dbReference type="EMBL" id="OUJ69399.1"/>
    </source>
</evidence>
<proteinExistence type="predicted"/>
<accession>A0A243W5Z8</accession>
<dbReference type="InterPro" id="IPR036541">
    <property type="entry name" value="PLipase_A1_sf"/>
</dbReference>
<dbReference type="Proteomes" id="UP000194873">
    <property type="component" value="Unassembled WGS sequence"/>
</dbReference>
<gene>
    <name evidence="1" type="ORF">BXP70_26550</name>
</gene>
<reference evidence="1 2" key="1">
    <citation type="submission" date="2017-01" db="EMBL/GenBank/DDBJ databases">
        <title>A new Hymenobacter.</title>
        <authorList>
            <person name="Liang Y."/>
            <person name="Feng F."/>
        </authorList>
    </citation>
    <scope>NUCLEOTIDE SEQUENCE [LARGE SCALE GENOMIC DNA]</scope>
    <source>
        <strain evidence="1">MIMBbqt21</strain>
    </source>
</reference>
<dbReference type="GO" id="GO:0006629">
    <property type="term" value="P:lipid metabolic process"/>
    <property type="evidence" value="ECO:0007669"/>
    <property type="project" value="InterPro"/>
</dbReference>
<keyword evidence="2" id="KW-1185">Reference proteome</keyword>